<gene>
    <name evidence="1" type="ORF">DES41_103429</name>
</gene>
<protein>
    <submittedName>
        <fullName evidence="1">Uncharacterized protein</fullName>
    </submittedName>
</protein>
<comment type="caution">
    <text evidence="1">The sequence shown here is derived from an EMBL/GenBank/DDBJ whole genome shotgun (WGS) entry which is preliminary data.</text>
</comment>
<evidence type="ECO:0000313" key="1">
    <source>
        <dbReference type="EMBL" id="RCW72822.1"/>
    </source>
</evidence>
<evidence type="ECO:0000313" key="2">
    <source>
        <dbReference type="Proteomes" id="UP000252884"/>
    </source>
</evidence>
<accession>A0A368XXX3</accession>
<sequence length="75" mass="8213">MAHAVTFSSDQTAAPTDWATRVLDVTARAWRLAPRSAQALARRAPHGYVPRRARLRAAALVALRPAMPSLLAHSW</sequence>
<dbReference type="EMBL" id="QPJK01000003">
    <property type="protein sequence ID" value="RCW72822.1"/>
    <property type="molecule type" value="Genomic_DNA"/>
</dbReference>
<name>A0A368XXX3_9BURK</name>
<keyword evidence="2" id="KW-1185">Reference proteome</keyword>
<proteinExistence type="predicted"/>
<dbReference type="AlphaFoldDB" id="A0A368XXX3"/>
<dbReference type="RefSeq" id="WP_170168178.1">
    <property type="nucleotide sequence ID" value="NZ_QPJK01000003.1"/>
</dbReference>
<organism evidence="1 2">
    <name type="scientific">Pseudorhodoferax soli</name>
    <dbReference type="NCBI Taxonomy" id="545864"/>
    <lineage>
        <taxon>Bacteria</taxon>
        <taxon>Pseudomonadati</taxon>
        <taxon>Pseudomonadota</taxon>
        <taxon>Betaproteobacteria</taxon>
        <taxon>Burkholderiales</taxon>
        <taxon>Comamonadaceae</taxon>
    </lineage>
</organism>
<reference evidence="1 2" key="1">
    <citation type="submission" date="2018-07" db="EMBL/GenBank/DDBJ databases">
        <title>Genomic Encyclopedia of Type Strains, Phase IV (KMG-IV): sequencing the most valuable type-strain genomes for metagenomic binning, comparative biology and taxonomic classification.</title>
        <authorList>
            <person name="Goeker M."/>
        </authorList>
    </citation>
    <scope>NUCLEOTIDE SEQUENCE [LARGE SCALE GENOMIC DNA]</scope>
    <source>
        <strain evidence="1 2">DSM 21634</strain>
    </source>
</reference>
<dbReference type="Proteomes" id="UP000252884">
    <property type="component" value="Unassembled WGS sequence"/>
</dbReference>